<sequence length="145" mass="15997">MSASEAYRQYQEAVAACKCIFARGGNVTGDYGEHLVKQLYGGELLPNSHKSADVRLGDGTLLQVKTRVNKTQLGGIRSWDFDYLIGIQLNDDAEVMLAVRVPVDVCRQIAGYASHDNKFVIHLNGVLLKTPGVENVTEEFRQCNP</sequence>
<feature type="domain" description="DUF6998" evidence="1">
    <location>
        <begin position="21"/>
        <end position="124"/>
    </location>
</feature>
<evidence type="ECO:0000259" key="1">
    <source>
        <dbReference type="Pfam" id="PF22522"/>
    </source>
</evidence>
<gene>
    <name evidence="2" type="ORF">NG99_01205</name>
</gene>
<dbReference type="EMBL" id="JRUQ01000006">
    <property type="protein sequence ID" value="KGT95790.1"/>
    <property type="molecule type" value="Genomic_DNA"/>
</dbReference>
<dbReference type="AlphaFoldDB" id="A0A0A3ZA68"/>
<dbReference type="eggNOG" id="ENOG5031KDR">
    <property type="taxonomic scope" value="Bacteria"/>
</dbReference>
<organism evidence="2 3">
    <name type="scientific">Erwinia typographi</name>
    <dbReference type="NCBI Taxonomy" id="371042"/>
    <lineage>
        <taxon>Bacteria</taxon>
        <taxon>Pseudomonadati</taxon>
        <taxon>Pseudomonadota</taxon>
        <taxon>Gammaproteobacteria</taxon>
        <taxon>Enterobacterales</taxon>
        <taxon>Erwiniaceae</taxon>
        <taxon>Erwinia</taxon>
    </lineage>
</organism>
<evidence type="ECO:0000313" key="3">
    <source>
        <dbReference type="Proteomes" id="UP000030351"/>
    </source>
</evidence>
<keyword evidence="3" id="KW-1185">Reference proteome</keyword>
<evidence type="ECO:0000313" key="2">
    <source>
        <dbReference type="EMBL" id="KGT95790.1"/>
    </source>
</evidence>
<accession>A0A0A3ZA68</accession>
<proteinExistence type="predicted"/>
<dbReference type="Pfam" id="PF22522">
    <property type="entry name" value="DUF6998"/>
    <property type="match status" value="1"/>
</dbReference>
<dbReference type="InterPro" id="IPR054267">
    <property type="entry name" value="DUF6998"/>
</dbReference>
<reference evidence="2 3" key="1">
    <citation type="submission" date="2014-10" db="EMBL/GenBank/DDBJ databases">
        <title>Genome sequence of Erwinia typographi M043b.</title>
        <authorList>
            <person name="Chan K.-G."/>
            <person name="Tan W.-S."/>
        </authorList>
    </citation>
    <scope>NUCLEOTIDE SEQUENCE [LARGE SCALE GENOMIC DNA]</scope>
    <source>
        <strain evidence="2 3">M043b</strain>
    </source>
</reference>
<protein>
    <recommendedName>
        <fullName evidence="1">DUF6998 domain-containing protein</fullName>
    </recommendedName>
</protein>
<dbReference type="Proteomes" id="UP000030351">
    <property type="component" value="Unassembled WGS sequence"/>
</dbReference>
<dbReference type="OrthoDB" id="3193269at2"/>
<dbReference type="RefSeq" id="WP_034887543.1">
    <property type="nucleotide sequence ID" value="NZ_JRUQ01000006.1"/>
</dbReference>
<comment type="caution">
    <text evidence="2">The sequence shown here is derived from an EMBL/GenBank/DDBJ whole genome shotgun (WGS) entry which is preliminary data.</text>
</comment>
<name>A0A0A3ZA68_9GAMM</name>